<reference evidence="1" key="1">
    <citation type="journal article" date="2020" name="Cell">
        <title>Large-Scale Comparative Analyses of Tick Genomes Elucidate Their Genetic Diversity and Vector Capacities.</title>
        <authorList>
            <consortium name="Tick Genome and Microbiome Consortium (TIGMIC)"/>
            <person name="Jia N."/>
            <person name="Wang J."/>
            <person name="Shi W."/>
            <person name="Du L."/>
            <person name="Sun Y."/>
            <person name="Zhan W."/>
            <person name="Jiang J.F."/>
            <person name="Wang Q."/>
            <person name="Zhang B."/>
            <person name="Ji P."/>
            <person name="Bell-Sakyi L."/>
            <person name="Cui X.M."/>
            <person name="Yuan T.T."/>
            <person name="Jiang B.G."/>
            <person name="Yang W.F."/>
            <person name="Lam T.T."/>
            <person name="Chang Q.C."/>
            <person name="Ding S.J."/>
            <person name="Wang X.J."/>
            <person name="Zhu J.G."/>
            <person name="Ruan X.D."/>
            <person name="Zhao L."/>
            <person name="Wei J.T."/>
            <person name="Ye R.Z."/>
            <person name="Que T.C."/>
            <person name="Du C.H."/>
            <person name="Zhou Y.H."/>
            <person name="Cheng J.X."/>
            <person name="Dai P.F."/>
            <person name="Guo W.B."/>
            <person name="Han X.H."/>
            <person name="Huang E.J."/>
            <person name="Li L.F."/>
            <person name="Wei W."/>
            <person name="Gao Y.C."/>
            <person name="Liu J.Z."/>
            <person name="Shao H.Z."/>
            <person name="Wang X."/>
            <person name="Wang C.C."/>
            <person name="Yang T.C."/>
            <person name="Huo Q.B."/>
            <person name="Li W."/>
            <person name="Chen H.Y."/>
            <person name="Chen S.E."/>
            <person name="Zhou L.G."/>
            <person name="Ni X.B."/>
            <person name="Tian J.H."/>
            <person name="Sheng Y."/>
            <person name="Liu T."/>
            <person name="Pan Y.S."/>
            <person name="Xia L.Y."/>
            <person name="Li J."/>
            <person name="Zhao F."/>
            <person name="Cao W.C."/>
        </authorList>
    </citation>
    <scope>NUCLEOTIDE SEQUENCE</scope>
    <source>
        <strain evidence="1">Rmic-2018</strain>
    </source>
</reference>
<organism evidence="1 2">
    <name type="scientific">Rhipicephalus microplus</name>
    <name type="common">Cattle tick</name>
    <name type="synonym">Boophilus microplus</name>
    <dbReference type="NCBI Taxonomy" id="6941"/>
    <lineage>
        <taxon>Eukaryota</taxon>
        <taxon>Metazoa</taxon>
        <taxon>Ecdysozoa</taxon>
        <taxon>Arthropoda</taxon>
        <taxon>Chelicerata</taxon>
        <taxon>Arachnida</taxon>
        <taxon>Acari</taxon>
        <taxon>Parasitiformes</taxon>
        <taxon>Ixodida</taxon>
        <taxon>Ixodoidea</taxon>
        <taxon>Ixodidae</taxon>
        <taxon>Rhipicephalinae</taxon>
        <taxon>Rhipicephalus</taxon>
        <taxon>Boophilus</taxon>
    </lineage>
</organism>
<protein>
    <submittedName>
        <fullName evidence="1">Uncharacterized protein</fullName>
    </submittedName>
</protein>
<evidence type="ECO:0000313" key="1">
    <source>
        <dbReference type="EMBL" id="KAH8034500.1"/>
    </source>
</evidence>
<dbReference type="VEuPathDB" id="VectorBase:LOC119182187"/>
<keyword evidence="2" id="KW-1185">Reference proteome</keyword>
<sequence>MVPVLVAAGDVPLDTLAEMADRVADYSRAHSLNVVTTTPPATAADPALASIENHLDALVRRLDDFVPAHPDHKYDRDTVGSPFHVKRRENRKLRMSSPRGTAKRHRARIGQHNVDIATSKRRAQRGVGEDLVFVFRKRRFGLARFRRNACDIVMHSRELIHKAPPLRTSAFFAKRLLVESCCHSQPFCYRGGVGEASVLCSFKAGTCVKLQVLGLSYAMHSRLLRDDFNGQPRAFMGGFLAVDIMTHSSPSSMCG</sequence>
<dbReference type="EMBL" id="JABSTU010000004">
    <property type="protein sequence ID" value="KAH8034500.1"/>
    <property type="molecule type" value="Genomic_DNA"/>
</dbReference>
<comment type="caution">
    <text evidence="1">The sequence shown here is derived from an EMBL/GenBank/DDBJ whole genome shotgun (WGS) entry which is preliminary data.</text>
</comment>
<dbReference type="AlphaFoldDB" id="A0A9J6EK68"/>
<gene>
    <name evidence="1" type="ORF">HPB51_025162</name>
</gene>
<accession>A0A9J6EK68</accession>
<proteinExistence type="predicted"/>
<dbReference type="Proteomes" id="UP000821866">
    <property type="component" value="Chromosome 2"/>
</dbReference>
<name>A0A9J6EK68_RHIMP</name>
<evidence type="ECO:0000313" key="2">
    <source>
        <dbReference type="Proteomes" id="UP000821866"/>
    </source>
</evidence>
<reference evidence="1" key="2">
    <citation type="submission" date="2021-09" db="EMBL/GenBank/DDBJ databases">
        <authorList>
            <person name="Jia N."/>
            <person name="Wang J."/>
            <person name="Shi W."/>
            <person name="Du L."/>
            <person name="Sun Y."/>
            <person name="Zhan W."/>
            <person name="Jiang J."/>
            <person name="Wang Q."/>
            <person name="Zhang B."/>
            <person name="Ji P."/>
            <person name="Sakyi L.B."/>
            <person name="Cui X."/>
            <person name="Yuan T."/>
            <person name="Jiang B."/>
            <person name="Yang W."/>
            <person name="Lam T.T.-Y."/>
            <person name="Chang Q."/>
            <person name="Ding S."/>
            <person name="Wang X."/>
            <person name="Zhu J."/>
            <person name="Ruan X."/>
            <person name="Zhao L."/>
            <person name="Wei J."/>
            <person name="Que T."/>
            <person name="Du C."/>
            <person name="Cheng J."/>
            <person name="Dai P."/>
            <person name="Han X."/>
            <person name="Huang E."/>
            <person name="Gao Y."/>
            <person name="Liu J."/>
            <person name="Shao H."/>
            <person name="Ye R."/>
            <person name="Li L."/>
            <person name="Wei W."/>
            <person name="Wang X."/>
            <person name="Wang C."/>
            <person name="Huo Q."/>
            <person name="Li W."/>
            <person name="Guo W."/>
            <person name="Chen H."/>
            <person name="Chen S."/>
            <person name="Zhou L."/>
            <person name="Zhou L."/>
            <person name="Ni X."/>
            <person name="Tian J."/>
            <person name="Zhou Y."/>
            <person name="Sheng Y."/>
            <person name="Liu T."/>
            <person name="Pan Y."/>
            <person name="Xia L."/>
            <person name="Li J."/>
            <person name="Zhao F."/>
            <person name="Cao W."/>
        </authorList>
    </citation>
    <scope>NUCLEOTIDE SEQUENCE</scope>
    <source>
        <strain evidence="1">Rmic-2018</strain>
        <tissue evidence="1">Larvae</tissue>
    </source>
</reference>